<dbReference type="Proteomes" id="UP001529338">
    <property type="component" value="Unassembled WGS sequence"/>
</dbReference>
<keyword evidence="2" id="KW-0521">NADP</keyword>
<comment type="caution">
    <text evidence="5">The sequence shown here is derived from an EMBL/GenBank/DDBJ whole genome shotgun (WGS) entry which is preliminary data.</text>
</comment>
<dbReference type="InterPro" id="IPR036812">
    <property type="entry name" value="NAD(P)_OxRdtase_dom_sf"/>
</dbReference>
<evidence type="ECO:0000256" key="2">
    <source>
        <dbReference type="ARBA" id="ARBA00022857"/>
    </source>
</evidence>
<dbReference type="InterPro" id="IPR023210">
    <property type="entry name" value="NADP_OxRdtase_dom"/>
</dbReference>
<name>A0ABT7SLC8_9CELL</name>
<evidence type="ECO:0000313" key="6">
    <source>
        <dbReference type="Proteomes" id="UP001529338"/>
    </source>
</evidence>
<keyword evidence="3" id="KW-0560">Oxidoreductase</keyword>
<dbReference type="PIRSF" id="PIRSF000097">
    <property type="entry name" value="AKR"/>
    <property type="match status" value="1"/>
</dbReference>
<dbReference type="PANTHER" id="PTHR43827">
    <property type="entry name" value="2,5-DIKETO-D-GLUCONIC ACID REDUCTASE"/>
    <property type="match status" value="1"/>
</dbReference>
<dbReference type="PRINTS" id="PR00069">
    <property type="entry name" value="ALDKETRDTASE"/>
</dbReference>
<dbReference type="InterPro" id="IPR020471">
    <property type="entry name" value="AKR"/>
</dbReference>
<evidence type="ECO:0000313" key="5">
    <source>
        <dbReference type="EMBL" id="MDM7856334.1"/>
    </source>
</evidence>
<evidence type="ECO:0000259" key="4">
    <source>
        <dbReference type="Pfam" id="PF00248"/>
    </source>
</evidence>
<reference evidence="5 6" key="1">
    <citation type="submission" date="2023-06" db="EMBL/GenBank/DDBJ databases">
        <title>Cellulomonas sp. MW4 Whole genome sequence.</title>
        <authorList>
            <person name="Park S."/>
        </authorList>
    </citation>
    <scope>NUCLEOTIDE SEQUENCE [LARGE SCALE GENOMIC DNA]</scope>
    <source>
        <strain evidence="5 6">MW4</strain>
    </source>
</reference>
<feature type="domain" description="NADP-dependent oxidoreductase" evidence="4">
    <location>
        <begin position="24"/>
        <end position="261"/>
    </location>
</feature>
<dbReference type="Pfam" id="PF00248">
    <property type="entry name" value="Aldo_ket_red"/>
    <property type="match status" value="1"/>
</dbReference>
<dbReference type="PANTHER" id="PTHR43827:SF3">
    <property type="entry name" value="NADP-DEPENDENT OXIDOREDUCTASE DOMAIN-CONTAINING PROTEIN"/>
    <property type="match status" value="1"/>
</dbReference>
<gene>
    <name evidence="5" type="ORF">QRT04_15455</name>
</gene>
<dbReference type="EMBL" id="JAUCGQ010000003">
    <property type="protein sequence ID" value="MDM7856334.1"/>
    <property type="molecule type" value="Genomic_DNA"/>
</dbReference>
<dbReference type="PROSITE" id="PS00798">
    <property type="entry name" value="ALDOKETO_REDUCTASE_1"/>
    <property type="match status" value="1"/>
</dbReference>
<evidence type="ECO:0000256" key="1">
    <source>
        <dbReference type="ARBA" id="ARBA00007905"/>
    </source>
</evidence>
<accession>A0ABT7SLC8</accession>
<proteinExistence type="inferred from homology"/>
<organism evidence="5 6">
    <name type="scientific">Cellulomonas alba</name>
    <dbReference type="NCBI Taxonomy" id="3053467"/>
    <lineage>
        <taxon>Bacteria</taxon>
        <taxon>Bacillati</taxon>
        <taxon>Actinomycetota</taxon>
        <taxon>Actinomycetes</taxon>
        <taxon>Micrococcales</taxon>
        <taxon>Cellulomonadaceae</taxon>
        <taxon>Cellulomonas</taxon>
    </lineage>
</organism>
<dbReference type="RefSeq" id="WP_289456493.1">
    <property type="nucleotide sequence ID" value="NZ_JAUCGQ010000003.1"/>
</dbReference>
<evidence type="ECO:0000256" key="3">
    <source>
        <dbReference type="ARBA" id="ARBA00023002"/>
    </source>
</evidence>
<keyword evidence="6" id="KW-1185">Reference proteome</keyword>
<protein>
    <submittedName>
        <fullName evidence="5">Aldo/keto reductase</fullName>
    </submittedName>
</protein>
<dbReference type="InterPro" id="IPR018170">
    <property type="entry name" value="Aldo/ket_reductase_CS"/>
</dbReference>
<dbReference type="Gene3D" id="3.20.20.100">
    <property type="entry name" value="NADP-dependent oxidoreductase domain"/>
    <property type="match status" value="1"/>
</dbReference>
<dbReference type="SUPFAM" id="SSF51430">
    <property type="entry name" value="NAD(P)-linked oxidoreductase"/>
    <property type="match status" value="1"/>
</dbReference>
<comment type="similarity">
    <text evidence="1">Belongs to the aldo/keto reductase family.</text>
</comment>
<dbReference type="PROSITE" id="PS00062">
    <property type="entry name" value="ALDOKETO_REDUCTASE_2"/>
    <property type="match status" value="1"/>
</dbReference>
<dbReference type="PROSITE" id="PS00063">
    <property type="entry name" value="ALDOKETO_REDUCTASE_3"/>
    <property type="match status" value="1"/>
</dbReference>
<sequence>MVDIPDVLLSDGSRMPMLGFGVYKVDEAAAVPAVTTALEAGYRLVDTATLYRNERAVGVAVRASGLPRDAVFVTTKLWNDAHGRAAARAAFDASVDRLGLGAPDLYLIHWPSPARALYVETWRALRELRDEGRVRSVGVSNFQPDHLGRIIDDSGEAPVVNQVELHPYLQQRELRAFHAEHGIVTQAWSPLGRGAVLRDPVLGEIAAEHGVSPAQVVLRWHLDLDVAAVPKSVTPERIRANLDVFGFALTDEDHARIAALDRDERTGSHPDRVS</sequence>